<keyword evidence="4" id="KW-1185">Reference proteome</keyword>
<sequence length="198" mass="21009">MGIVFGKTGVSEPAYDVITVQKGYEIRSYGPRVAITTPCDLDNTSFMSLASYIGVTRSPQNTKSESISMTAPVVKSPSPPGGIGGPPTMSFILPAKYDKVEKAPAPTDPNVAVVALPPAYGAVSSFSGRCGPSVAASRHEDLLAMLGSDGVQAGGAKWELWQYNPPFTIPWMRRNEVFVELSREQAEGIKERAGGGEE</sequence>
<dbReference type="Gene3D" id="3.20.80.10">
    <property type="entry name" value="Regulatory factor, effector binding domain"/>
    <property type="match status" value="1"/>
</dbReference>
<dbReference type="OrthoDB" id="6424451at2759"/>
<dbReference type="PANTHER" id="PTHR11220">
    <property type="entry name" value="HEME-BINDING PROTEIN-RELATED"/>
    <property type="match status" value="1"/>
</dbReference>
<dbReference type="InterPro" id="IPR011256">
    <property type="entry name" value="Reg_factor_effector_dom_sf"/>
</dbReference>
<dbReference type="Pfam" id="PF04832">
    <property type="entry name" value="SOUL"/>
    <property type="match status" value="1"/>
</dbReference>
<reference evidence="3" key="1">
    <citation type="submission" date="2022-07" db="EMBL/GenBank/DDBJ databases">
        <title>Genome analysis of Parmales, a sister group of diatoms, reveals the evolutionary specialization of diatoms from phago-mixotrophs to photoautotrophs.</title>
        <authorList>
            <person name="Ban H."/>
            <person name="Sato S."/>
            <person name="Yoshikawa S."/>
            <person name="Kazumasa Y."/>
            <person name="Nakamura Y."/>
            <person name="Ichinomiya M."/>
            <person name="Saitoh K."/>
            <person name="Sato N."/>
            <person name="Blanc-Mathieu R."/>
            <person name="Endo H."/>
            <person name="Kuwata A."/>
            <person name="Ogata H."/>
        </authorList>
    </citation>
    <scope>NUCLEOTIDE SEQUENCE</scope>
</reference>
<feature type="region of interest" description="Disordered" evidence="2">
    <location>
        <begin position="61"/>
        <end position="81"/>
    </location>
</feature>
<dbReference type="EMBL" id="BRXZ01007981">
    <property type="protein sequence ID" value="GMI37550.1"/>
    <property type="molecule type" value="Genomic_DNA"/>
</dbReference>
<comment type="similarity">
    <text evidence="1">Belongs to the HEBP family.</text>
</comment>
<evidence type="ECO:0008006" key="5">
    <source>
        <dbReference type="Google" id="ProtNLM"/>
    </source>
</evidence>
<comment type="caution">
    <text evidence="3">The sequence shown here is derived from an EMBL/GenBank/DDBJ whole genome shotgun (WGS) entry which is preliminary data.</text>
</comment>
<proteinExistence type="inferred from homology"/>
<protein>
    <recommendedName>
        <fullName evidence="5">SOUL heme-binding protein</fullName>
    </recommendedName>
</protein>
<accession>A0A9W7G918</accession>
<evidence type="ECO:0000256" key="1">
    <source>
        <dbReference type="ARBA" id="ARBA00009817"/>
    </source>
</evidence>
<dbReference type="SUPFAM" id="SSF55136">
    <property type="entry name" value="Probable bacterial effector-binding domain"/>
    <property type="match status" value="1"/>
</dbReference>
<name>A0A9W7G918_9STRA</name>
<dbReference type="PANTHER" id="PTHR11220:SF58">
    <property type="entry name" value="SOUL HEME-BINDING FAMILY PROTEIN"/>
    <property type="match status" value="1"/>
</dbReference>
<gene>
    <name evidence="3" type="ORF">TrRE_jg13067</name>
</gene>
<evidence type="ECO:0000313" key="3">
    <source>
        <dbReference type="EMBL" id="GMI37550.1"/>
    </source>
</evidence>
<evidence type="ECO:0000313" key="4">
    <source>
        <dbReference type="Proteomes" id="UP001165082"/>
    </source>
</evidence>
<organism evidence="3 4">
    <name type="scientific">Triparma retinervis</name>
    <dbReference type="NCBI Taxonomy" id="2557542"/>
    <lineage>
        <taxon>Eukaryota</taxon>
        <taxon>Sar</taxon>
        <taxon>Stramenopiles</taxon>
        <taxon>Ochrophyta</taxon>
        <taxon>Bolidophyceae</taxon>
        <taxon>Parmales</taxon>
        <taxon>Triparmaceae</taxon>
        <taxon>Triparma</taxon>
    </lineage>
</organism>
<dbReference type="InterPro" id="IPR006917">
    <property type="entry name" value="SOUL_heme-bd"/>
</dbReference>
<dbReference type="Proteomes" id="UP001165082">
    <property type="component" value="Unassembled WGS sequence"/>
</dbReference>
<evidence type="ECO:0000256" key="2">
    <source>
        <dbReference type="SAM" id="MobiDB-lite"/>
    </source>
</evidence>
<dbReference type="AlphaFoldDB" id="A0A9W7G918"/>